<reference evidence="4" key="1">
    <citation type="journal article" date="2019" name="Int. J. Syst. Evol. Microbiol.">
        <title>The Global Catalogue of Microorganisms (GCM) 10K type strain sequencing project: providing services to taxonomists for standard genome sequencing and annotation.</title>
        <authorList>
            <consortium name="The Broad Institute Genomics Platform"/>
            <consortium name="The Broad Institute Genome Sequencing Center for Infectious Disease"/>
            <person name="Wu L."/>
            <person name="Ma J."/>
        </authorList>
    </citation>
    <scope>NUCLEOTIDE SEQUENCE [LARGE SCALE GENOMIC DNA]</scope>
    <source>
        <strain evidence="4">JCM 16904</strain>
    </source>
</reference>
<dbReference type="Gene3D" id="3.20.20.140">
    <property type="entry name" value="Metal-dependent hydrolases"/>
    <property type="match status" value="1"/>
</dbReference>
<evidence type="ECO:0000256" key="1">
    <source>
        <dbReference type="ARBA" id="ARBA00023239"/>
    </source>
</evidence>
<name>A0ABP7BBW9_9ACTN</name>
<feature type="domain" description="Amidohydrolase-related" evidence="2">
    <location>
        <begin position="22"/>
        <end position="345"/>
    </location>
</feature>
<sequence length="358" mass="37793">MIEPGRRPGSAPARPATRTPVIDVHAHALPMPLLRDLAASGHADLAALPEGAITLDPRLSGLVGWSRIPVAPQQYDVAARLVAMDATGVDAQLVSAPPFVFGSMCEDPGLVMDVTRRVNDALAEFVATAPDRLFALATVPIGHPEATAELVRCLDRLGFAGAAIGSFGGGVELDDPRNEELWGELSARRSFTLLHPSRASAAERLASYYLVQLLGYPVETALAASRLILGGVLDRHGLVLCLAHGGGCVHGVGGRLNLGWRRKPVARTTPELPADYLSGLYYDTAVFNGTTLRRLIEDVTAGHVLLGTDMPFDLADEVPLQTVSELGLPAADAAAILGGNVQRLLSIDVEPVTRRLVG</sequence>
<evidence type="ECO:0000259" key="2">
    <source>
        <dbReference type="Pfam" id="PF04909"/>
    </source>
</evidence>
<dbReference type="Pfam" id="PF04909">
    <property type="entry name" value="Amidohydro_2"/>
    <property type="match status" value="1"/>
</dbReference>
<dbReference type="InterPro" id="IPR032465">
    <property type="entry name" value="ACMSD"/>
</dbReference>
<proteinExistence type="predicted"/>
<dbReference type="PANTHER" id="PTHR21240">
    <property type="entry name" value="2-AMINO-3-CARBOXYLMUCONATE-6-SEMIALDEHYDE DECARBOXYLASE"/>
    <property type="match status" value="1"/>
</dbReference>
<dbReference type="InterPro" id="IPR006680">
    <property type="entry name" value="Amidohydro-rel"/>
</dbReference>
<keyword evidence="1" id="KW-0456">Lyase</keyword>
<gene>
    <name evidence="3" type="ORF">GCM10022224_016540</name>
</gene>
<dbReference type="SUPFAM" id="SSF51556">
    <property type="entry name" value="Metallo-dependent hydrolases"/>
    <property type="match status" value="1"/>
</dbReference>
<dbReference type="Proteomes" id="UP001500902">
    <property type="component" value="Unassembled WGS sequence"/>
</dbReference>
<evidence type="ECO:0000313" key="3">
    <source>
        <dbReference type="EMBL" id="GAA3654295.1"/>
    </source>
</evidence>
<dbReference type="InterPro" id="IPR032466">
    <property type="entry name" value="Metal_Hydrolase"/>
</dbReference>
<comment type="caution">
    <text evidence="3">The sequence shown here is derived from an EMBL/GenBank/DDBJ whole genome shotgun (WGS) entry which is preliminary data.</text>
</comment>
<organism evidence="3 4">
    <name type="scientific">Nonomuraea antimicrobica</name>
    <dbReference type="NCBI Taxonomy" id="561173"/>
    <lineage>
        <taxon>Bacteria</taxon>
        <taxon>Bacillati</taxon>
        <taxon>Actinomycetota</taxon>
        <taxon>Actinomycetes</taxon>
        <taxon>Streptosporangiales</taxon>
        <taxon>Streptosporangiaceae</taxon>
        <taxon>Nonomuraea</taxon>
    </lineage>
</organism>
<protein>
    <submittedName>
        <fullName evidence="3">Amidohydrolase family protein</fullName>
    </submittedName>
</protein>
<keyword evidence="4" id="KW-1185">Reference proteome</keyword>
<accession>A0ABP7BBW9</accession>
<dbReference type="EMBL" id="BAAAZP010000027">
    <property type="protein sequence ID" value="GAA3654295.1"/>
    <property type="molecule type" value="Genomic_DNA"/>
</dbReference>
<evidence type="ECO:0000313" key="4">
    <source>
        <dbReference type="Proteomes" id="UP001500902"/>
    </source>
</evidence>
<dbReference type="PANTHER" id="PTHR21240:SF28">
    <property type="entry name" value="ISO-OROTATE DECARBOXYLASE (EUROFUNG)"/>
    <property type="match status" value="1"/>
</dbReference>